<dbReference type="Proteomes" id="UP000016931">
    <property type="component" value="Unassembled WGS sequence"/>
</dbReference>
<proteinExistence type="predicted"/>
<evidence type="ECO:0000313" key="2">
    <source>
        <dbReference type="EMBL" id="EMF09731.1"/>
    </source>
</evidence>
<dbReference type="EMBL" id="KB456269">
    <property type="protein sequence ID" value="EMF09731.1"/>
    <property type="molecule type" value="Genomic_DNA"/>
</dbReference>
<dbReference type="RefSeq" id="XP_016757852.1">
    <property type="nucleotide sequence ID" value="XM_016900901.1"/>
</dbReference>
<accession>N1QDT3</accession>
<sequence length="125" mass="14421">MRYPTTWEVYVHLYFERTDTDTADGEEIPRPRHCTEDVSEREWERLQTRLPRREEKKLKSGPCIHSTGITLDPTAGPATTHVNPLHYPSIPEQLELQQARAGGHYEGKPHKRSERAVIITSYGIT</sequence>
<feature type="region of interest" description="Disordered" evidence="1">
    <location>
        <begin position="52"/>
        <end position="76"/>
    </location>
</feature>
<dbReference type="AlphaFoldDB" id="N1QDT3"/>
<dbReference type="HOGENOM" id="CLU_1994034_0_0_1"/>
<reference evidence="2 3" key="1">
    <citation type="journal article" date="2012" name="PLoS Pathog.">
        <title>Diverse lifestyles and strategies of plant pathogenesis encoded in the genomes of eighteen Dothideomycetes fungi.</title>
        <authorList>
            <person name="Ohm R.A."/>
            <person name="Feau N."/>
            <person name="Henrissat B."/>
            <person name="Schoch C.L."/>
            <person name="Horwitz B.A."/>
            <person name="Barry K.W."/>
            <person name="Condon B.J."/>
            <person name="Copeland A.C."/>
            <person name="Dhillon B."/>
            <person name="Glaser F."/>
            <person name="Hesse C.N."/>
            <person name="Kosti I."/>
            <person name="LaButti K."/>
            <person name="Lindquist E.A."/>
            <person name="Lucas S."/>
            <person name="Salamov A.A."/>
            <person name="Bradshaw R.E."/>
            <person name="Ciuffetti L."/>
            <person name="Hamelin R.C."/>
            <person name="Kema G.H.J."/>
            <person name="Lawrence C."/>
            <person name="Scott J.A."/>
            <person name="Spatafora J.W."/>
            <person name="Turgeon B.G."/>
            <person name="de Wit P.J.G.M."/>
            <person name="Zhong S."/>
            <person name="Goodwin S.B."/>
            <person name="Grigoriev I.V."/>
        </authorList>
    </citation>
    <scope>NUCLEOTIDE SEQUENCE [LARGE SCALE GENOMIC DNA]</scope>
    <source>
        <strain evidence="2 3">SO2202</strain>
    </source>
</reference>
<protein>
    <submittedName>
        <fullName evidence="2">Uncharacterized protein</fullName>
    </submittedName>
</protein>
<organism evidence="2 3">
    <name type="scientific">Sphaerulina musiva (strain SO2202)</name>
    <name type="common">Poplar stem canker fungus</name>
    <name type="synonym">Septoria musiva</name>
    <dbReference type="NCBI Taxonomy" id="692275"/>
    <lineage>
        <taxon>Eukaryota</taxon>
        <taxon>Fungi</taxon>
        <taxon>Dikarya</taxon>
        <taxon>Ascomycota</taxon>
        <taxon>Pezizomycotina</taxon>
        <taxon>Dothideomycetes</taxon>
        <taxon>Dothideomycetidae</taxon>
        <taxon>Mycosphaerellales</taxon>
        <taxon>Mycosphaerellaceae</taxon>
        <taxon>Sphaerulina</taxon>
    </lineage>
</organism>
<dbReference type="GeneID" id="27898038"/>
<name>N1QDT3_SPHMS</name>
<evidence type="ECO:0000256" key="1">
    <source>
        <dbReference type="SAM" id="MobiDB-lite"/>
    </source>
</evidence>
<gene>
    <name evidence="2" type="ORF">SEPMUDRAFT_111171</name>
</gene>
<keyword evidence="3" id="KW-1185">Reference proteome</keyword>
<evidence type="ECO:0000313" key="3">
    <source>
        <dbReference type="Proteomes" id="UP000016931"/>
    </source>
</evidence>